<dbReference type="EMBL" id="JAADJZ010000012">
    <property type="protein sequence ID" value="KAF2871126.1"/>
    <property type="molecule type" value="Genomic_DNA"/>
</dbReference>
<evidence type="ECO:0000313" key="2">
    <source>
        <dbReference type="EMBL" id="KAF2871126.1"/>
    </source>
</evidence>
<proteinExistence type="predicted"/>
<sequence length="155" mass="16908">MGFERLSGPADEAGTVWSAGCCCLLSAVCCTGRRRGLSLRAGRMLETPWAARLWLLIRLARPTGEVSDVLVSASHPAQRGPPPPGSSCGHQSHRRSPYRALRAAAHRIAPRRRRRRSDAETLRAVTCWPPLGLEPPPNGRACRLASPRLPGSLYR</sequence>
<gene>
    <name evidence="2" type="ORF">BDV95DRAFT_54795</name>
</gene>
<dbReference type="Proteomes" id="UP000481861">
    <property type="component" value="Unassembled WGS sequence"/>
</dbReference>
<evidence type="ECO:0000256" key="1">
    <source>
        <dbReference type="SAM" id="MobiDB-lite"/>
    </source>
</evidence>
<keyword evidence="3" id="KW-1185">Reference proteome</keyword>
<feature type="region of interest" description="Disordered" evidence="1">
    <location>
        <begin position="73"/>
        <end position="99"/>
    </location>
</feature>
<reference evidence="2 3" key="1">
    <citation type="submission" date="2020-01" db="EMBL/GenBank/DDBJ databases">
        <authorList>
            <consortium name="DOE Joint Genome Institute"/>
            <person name="Haridas S."/>
            <person name="Albert R."/>
            <person name="Binder M."/>
            <person name="Bloem J."/>
            <person name="Labutti K."/>
            <person name="Salamov A."/>
            <person name="Andreopoulos B."/>
            <person name="Baker S.E."/>
            <person name="Barry K."/>
            <person name="Bills G."/>
            <person name="Bluhm B.H."/>
            <person name="Cannon C."/>
            <person name="Castanera R."/>
            <person name="Culley D.E."/>
            <person name="Daum C."/>
            <person name="Ezra D."/>
            <person name="Gonzalez J.B."/>
            <person name="Henrissat B."/>
            <person name="Kuo A."/>
            <person name="Liang C."/>
            <person name="Lipzen A."/>
            <person name="Lutzoni F."/>
            <person name="Magnuson J."/>
            <person name="Mondo S."/>
            <person name="Nolan M."/>
            <person name="Ohm R."/>
            <person name="Pangilinan J."/>
            <person name="Park H.-J.H."/>
            <person name="Ramirez L."/>
            <person name="Alfaro M."/>
            <person name="Sun H."/>
            <person name="Tritt A."/>
            <person name="Yoshinaga Y."/>
            <person name="Zwiers L.-H.L."/>
            <person name="Turgeon B.G."/>
            <person name="Goodwin S.B."/>
            <person name="Spatafora J.W."/>
            <person name="Crous P.W."/>
            <person name="Grigoriev I.V."/>
        </authorList>
    </citation>
    <scope>NUCLEOTIDE SEQUENCE [LARGE SCALE GENOMIC DNA]</scope>
    <source>
        <strain evidence="2 3">CBS 611.86</strain>
    </source>
</reference>
<dbReference type="AlphaFoldDB" id="A0A7C8I7B1"/>
<comment type="caution">
    <text evidence="2">The sequence shown here is derived from an EMBL/GenBank/DDBJ whole genome shotgun (WGS) entry which is preliminary data.</text>
</comment>
<accession>A0A7C8I7B1</accession>
<name>A0A7C8I7B1_9PLEO</name>
<organism evidence="2 3">
    <name type="scientific">Massariosphaeria phaeospora</name>
    <dbReference type="NCBI Taxonomy" id="100035"/>
    <lineage>
        <taxon>Eukaryota</taxon>
        <taxon>Fungi</taxon>
        <taxon>Dikarya</taxon>
        <taxon>Ascomycota</taxon>
        <taxon>Pezizomycotina</taxon>
        <taxon>Dothideomycetes</taxon>
        <taxon>Pleosporomycetidae</taxon>
        <taxon>Pleosporales</taxon>
        <taxon>Pleosporales incertae sedis</taxon>
        <taxon>Massariosphaeria</taxon>
    </lineage>
</organism>
<evidence type="ECO:0000313" key="3">
    <source>
        <dbReference type="Proteomes" id="UP000481861"/>
    </source>
</evidence>
<protein>
    <submittedName>
        <fullName evidence="2">Uncharacterized protein</fullName>
    </submittedName>
</protein>